<proteinExistence type="predicted"/>
<protein>
    <submittedName>
        <fullName evidence="2">STAS domain-containing protein</fullName>
    </submittedName>
</protein>
<evidence type="ECO:0000313" key="2">
    <source>
        <dbReference type="EMBL" id="MYN08077.1"/>
    </source>
</evidence>
<dbReference type="AlphaFoldDB" id="A0A7X4HCH6"/>
<dbReference type="Pfam" id="PF13466">
    <property type="entry name" value="STAS_2"/>
    <property type="match status" value="1"/>
</dbReference>
<dbReference type="CDD" id="cd07043">
    <property type="entry name" value="STAS_anti-anti-sigma_factors"/>
    <property type="match status" value="1"/>
</dbReference>
<feature type="domain" description="STAS" evidence="1">
    <location>
        <begin position="9"/>
        <end position="92"/>
    </location>
</feature>
<organism evidence="2 3">
    <name type="scientific">Pseudoduganella aquatica</name>
    <dbReference type="NCBI Taxonomy" id="2660641"/>
    <lineage>
        <taxon>Bacteria</taxon>
        <taxon>Pseudomonadati</taxon>
        <taxon>Pseudomonadota</taxon>
        <taxon>Betaproteobacteria</taxon>
        <taxon>Burkholderiales</taxon>
        <taxon>Oxalobacteraceae</taxon>
        <taxon>Telluria group</taxon>
        <taxon>Pseudoduganella</taxon>
    </lineage>
</organism>
<dbReference type="PANTHER" id="PTHR35849">
    <property type="entry name" value="BLR2341 PROTEIN"/>
    <property type="match status" value="1"/>
</dbReference>
<name>A0A7X4HCH6_9BURK</name>
<dbReference type="PANTHER" id="PTHR35849:SF2">
    <property type="entry name" value="BLR2341 PROTEIN"/>
    <property type="match status" value="1"/>
</dbReference>
<comment type="caution">
    <text evidence="2">The sequence shown here is derived from an EMBL/GenBank/DDBJ whole genome shotgun (WGS) entry which is preliminary data.</text>
</comment>
<dbReference type="InterPro" id="IPR002645">
    <property type="entry name" value="STAS_dom"/>
</dbReference>
<dbReference type="RefSeq" id="WP_161072414.1">
    <property type="nucleotide sequence ID" value="NZ_CP086370.1"/>
</dbReference>
<reference evidence="2 3" key="1">
    <citation type="submission" date="2019-12" db="EMBL/GenBank/DDBJ databases">
        <title>Novel species isolated from a subtropical stream in China.</title>
        <authorList>
            <person name="Lu H."/>
        </authorList>
    </citation>
    <scope>NUCLEOTIDE SEQUENCE [LARGE SCALE GENOMIC DNA]</scope>
    <source>
        <strain evidence="2 3">FT127W</strain>
    </source>
</reference>
<evidence type="ECO:0000313" key="3">
    <source>
        <dbReference type="Proteomes" id="UP000450676"/>
    </source>
</evidence>
<accession>A0A7X4HCH6</accession>
<sequence length="112" mass="11993">MPGETEPGLLFIEGDLNIYRAAELKDALLGAVRHAHAHAQVLEVDLAGVTEIDTAGVQLLMLAKRTALQLQRELRLVAHSPAVLDVFELLDLAAWFGDPLVMAAERGKGSAA</sequence>
<dbReference type="SUPFAM" id="SSF52091">
    <property type="entry name" value="SpoIIaa-like"/>
    <property type="match status" value="1"/>
</dbReference>
<keyword evidence="3" id="KW-1185">Reference proteome</keyword>
<dbReference type="PROSITE" id="PS50801">
    <property type="entry name" value="STAS"/>
    <property type="match status" value="1"/>
</dbReference>
<evidence type="ECO:0000259" key="1">
    <source>
        <dbReference type="PROSITE" id="PS50801"/>
    </source>
</evidence>
<dbReference type="InterPro" id="IPR052746">
    <property type="entry name" value="MlaB_ABC_Transporter"/>
</dbReference>
<gene>
    <name evidence="2" type="ORF">GTP77_12115</name>
</gene>
<dbReference type="InterPro" id="IPR036513">
    <property type="entry name" value="STAS_dom_sf"/>
</dbReference>
<dbReference type="InterPro" id="IPR058548">
    <property type="entry name" value="MlaB-like_STAS"/>
</dbReference>
<dbReference type="Gene3D" id="3.30.750.24">
    <property type="entry name" value="STAS domain"/>
    <property type="match status" value="1"/>
</dbReference>
<dbReference type="Proteomes" id="UP000450676">
    <property type="component" value="Unassembled WGS sequence"/>
</dbReference>
<dbReference type="EMBL" id="WWCU01000011">
    <property type="protein sequence ID" value="MYN08077.1"/>
    <property type="molecule type" value="Genomic_DNA"/>
</dbReference>